<evidence type="ECO:0000313" key="1">
    <source>
        <dbReference type="EMBL" id="RAH49591.1"/>
    </source>
</evidence>
<keyword evidence="2" id="KW-1185">Reference proteome</keyword>
<evidence type="ECO:0000313" key="2">
    <source>
        <dbReference type="Proteomes" id="UP000249057"/>
    </source>
</evidence>
<gene>
    <name evidence="1" type="ORF">BO95DRAFT_268923</name>
</gene>
<proteinExistence type="predicted"/>
<dbReference type="EMBL" id="KZ825317">
    <property type="protein sequence ID" value="RAH49591.1"/>
    <property type="molecule type" value="Genomic_DNA"/>
</dbReference>
<accession>A0ACD1GKI0</accession>
<protein>
    <submittedName>
        <fullName evidence="1">Uncharacterized protein</fullName>
    </submittedName>
</protein>
<dbReference type="Proteomes" id="UP000249057">
    <property type="component" value="Unassembled WGS sequence"/>
</dbReference>
<name>A0ACD1GKI0_9EURO</name>
<sequence>MRTAAWEPASRATFPSSLLEFIRSSAATVEFGKLVLVLLQTSAVHCQVGTQNSSTICEVFRCQDARC</sequence>
<reference evidence="1" key="1">
    <citation type="submission" date="2018-02" db="EMBL/GenBank/DDBJ databases">
        <title>The genomes of Aspergillus section Nigri reveals drivers in fungal speciation.</title>
        <authorList>
            <consortium name="DOE Joint Genome Institute"/>
            <person name="Vesth T.C."/>
            <person name="Nybo J."/>
            <person name="Theobald S."/>
            <person name="Brandl J."/>
            <person name="Frisvad J.C."/>
            <person name="Nielsen K.F."/>
            <person name="Lyhne E.K."/>
            <person name="Kogle M.E."/>
            <person name="Kuo A."/>
            <person name="Riley R."/>
            <person name="Clum A."/>
            <person name="Nolan M."/>
            <person name="Lipzen A."/>
            <person name="Salamov A."/>
            <person name="Henrissat B."/>
            <person name="Wiebenga A."/>
            <person name="De vries R.P."/>
            <person name="Grigoriev I.V."/>
            <person name="Mortensen U.H."/>
            <person name="Andersen M.R."/>
            <person name="Baker S.E."/>
        </authorList>
    </citation>
    <scope>NUCLEOTIDE SEQUENCE</scope>
    <source>
        <strain evidence="1">CBS 621.78</strain>
    </source>
</reference>
<organism evidence="1 2">
    <name type="scientific">Aspergillus brunneoviolaceus CBS 621.78</name>
    <dbReference type="NCBI Taxonomy" id="1450534"/>
    <lineage>
        <taxon>Eukaryota</taxon>
        <taxon>Fungi</taxon>
        <taxon>Dikarya</taxon>
        <taxon>Ascomycota</taxon>
        <taxon>Pezizomycotina</taxon>
        <taxon>Eurotiomycetes</taxon>
        <taxon>Eurotiomycetidae</taxon>
        <taxon>Eurotiales</taxon>
        <taxon>Aspergillaceae</taxon>
        <taxon>Aspergillus</taxon>
        <taxon>Aspergillus subgen. Circumdati</taxon>
    </lineage>
</organism>